<keyword evidence="2" id="KW-0812">Transmembrane</keyword>
<dbReference type="PANTHER" id="PTHR48098">
    <property type="entry name" value="ENTEROCHELIN ESTERASE-RELATED"/>
    <property type="match status" value="1"/>
</dbReference>
<sequence length="392" mass="42187">MRWTVVQRLLGDFCADLSLVDWWPLRLVLLAVTVLLAALLVWRFRRRAVRLALLPLVVLLVAVNVLIGVNAYFGYYLTVAQALGLDGEDQGSLAMLNAQQTRPANGIVATIDIPGSSSGFAARPAEVYLPPAWFARPRPRLPVVLLLHGTPGSPTDWVDGGRAADAANEWAAGHGGVAPVIVMPDVNGDVFDDTECVDSARGKAERYLTVDVPKFVHSRFLTREPGRYWAVAGLSEGGTCSLVLALRHPDMFAAFADYGGLVGPRDGDVNDPGDTIAALFDGSRKRFEAHEPAALLGRHRFPGLHGYFVVGEADPEPLAATRFLEGLTRRAGIDTRVDVIPGGEHVFPVWSQAFATTMPWLAQQVGLGPPAPPPGRAPTPAAVRPRSRAVPR</sequence>
<dbReference type="Proteomes" id="UP001597018">
    <property type="component" value="Unassembled WGS sequence"/>
</dbReference>
<dbReference type="EMBL" id="JBHTIW010000007">
    <property type="protein sequence ID" value="MFD0920537.1"/>
    <property type="molecule type" value="Genomic_DNA"/>
</dbReference>
<protein>
    <submittedName>
        <fullName evidence="3">Alpha/beta hydrolase</fullName>
    </submittedName>
</protein>
<feature type="region of interest" description="Disordered" evidence="1">
    <location>
        <begin position="366"/>
        <end position="392"/>
    </location>
</feature>
<evidence type="ECO:0000313" key="4">
    <source>
        <dbReference type="Proteomes" id="UP001597018"/>
    </source>
</evidence>
<keyword evidence="3" id="KW-0378">Hydrolase</keyword>
<feature type="transmembrane region" description="Helical" evidence="2">
    <location>
        <begin position="51"/>
        <end position="73"/>
    </location>
</feature>
<dbReference type="RefSeq" id="WP_263248141.1">
    <property type="nucleotide sequence ID" value="NZ_BAABLT010000005.1"/>
</dbReference>
<proteinExistence type="predicted"/>
<name>A0ABW3FQB8_9PSEU</name>
<reference evidence="4" key="1">
    <citation type="journal article" date="2019" name="Int. J. Syst. Evol. Microbiol.">
        <title>The Global Catalogue of Microorganisms (GCM) 10K type strain sequencing project: providing services to taxonomists for standard genome sequencing and annotation.</title>
        <authorList>
            <consortium name="The Broad Institute Genomics Platform"/>
            <consortium name="The Broad Institute Genome Sequencing Center for Infectious Disease"/>
            <person name="Wu L."/>
            <person name="Ma J."/>
        </authorList>
    </citation>
    <scope>NUCLEOTIDE SEQUENCE [LARGE SCALE GENOMIC DNA]</scope>
    <source>
        <strain evidence="4">CCUG 56401</strain>
    </source>
</reference>
<dbReference type="PANTHER" id="PTHR48098:SF1">
    <property type="entry name" value="DIACYLGLYCEROL ACYLTRANSFERASE_MYCOLYLTRANSFERASE AG85A"/>
    <property type="match status" value="1"/>
</dbReference>
<dbReference type="InterPro" id="IPR000801">
    <property type="entry name" value="Esterase-like"/>
</dbReference>
<evidence type="ECO:0000256" key="1">
    <source>
        <dbReference type="SAM" id="MobiDB-lite"/>
    </source>
</evidence>
<evidence type="ECO:0000256" key="2">
    <source>
        <dbReference type="SAM" id="Phobius"/>
    </source>
</evidence>
<dbReference type="GO" id="GO:0016787">
    <property type="term" value="F:hydrolase activity"/>
    <property type="evidence" value="ECO:0007669"/>
    <property type="project" value="UniProtKB-KW"/>
</dbReference>
<accession>A0ABW3FQB8</accession>
<dbReference type="Pfam" id="PF00756">
    <property type="entry name" value="Esterase"/>
    <property type="match status" value="1"/>
</dbReference>
<dbReference type="InterPro" id="IPR050583">
    <property type="entry name" value="Mycobacterial_A85_antigen"/>
</dbReference>
<dbReference type="SUPFAM" id="SSF53474">
    <property type="entry name" value="alpha/beta-Hydrolases"/>
    <property type="match status" value="1"/>
</dbReference>
<keyword evidence="2" id="KW-1133">Transmembrane helix</keyword>
<feature type="transmembrane region" description="Helical" evidence="2">
    <location>
        <begin position="23"/>
        <end position="44"/>
    </location>
</feature>
<keyword evidence="4" id="KW-1185">Reference proteome</keyword>
<dbReference type="Gene3D" id="3.40.50.1820">
    <property type="entry name" value="alpha/beta hydrolase"/>
    <property type="match status" value="1"/>
</dbReference>
<evidence type="ECO:0000313" key="3">
    <source>
        <dbReference type="EMBL" id="MFD0920537.1"/>
    </source>
</evidence>
<comment type="caution">
    <text evidence="3">The sequence shown here is derived from an EMBL/GenBank/DDBJ whole genome shotgun (WGS) entry which is preliminary data.</text>
</comment>
<dbReference type="InterPro" id="IPR029058">
    <property type="entry name" value="AB_hydrolase_fold"/>
</dbReference>
<gene>
    <name evidence="3" type="ORF">ACFQ16_12360</name>
</gene>
<organism evidence="3 4">
    <name type="scientific">Saccharopolyspora rosea</name>
    <dbReference type="NCBI Taxonomy" id="524884"/>
    <lineage>
        <taxon>Bacteria</taxon>
        <taxon>Bacillati</taxon>
        <taxon>Actinomycetota</taxon>
        <taxon>Actinomycetes</taxon>
        <taxon>Pseudonocardiales</taxon>
        <taxon>Pseudonocardiaceae</taxon>
        <taxon>Saccharopolyspora</taxon>
    </lineage>
</organism>
<keyword evidence="2" id="KW-0472">Membrane</keyword>